<feature type="binding site" evidence="10">
    <location>
        <position position="131"/>
    </location>
    <ligand>
        <name>FAD</name>
        <dbReference type="ChEBI" id="CHEBI:57692"/>
    </ligand>
</feature>
<dbReference type="KEGG" id="gph:GEMMAAP_14980"/>
<sequence length="309" mass="34572">MLRSSLLYLSRQQGIFDFVKNVGFARKMASRFVAGETVNTALDAVAQLNAKGISASLDLLGESVHSEAEARETGRQYLEILDRIHARTLDANVSVKLTALGQDISDDLGVEIVRDVIARAKQYDSFVRLDMESSAYTDRTLDTFEQKLFPGHENNVGVVLQSSLRRTLADVARANKLSARVRICKGAYLEPPAVAFPDKADVDKNYVAAMHTLMLEGRYPGIATHDEAIIAEAKRFAKEKGIAPDRFEFQMLYGVRRDLQEQIVKEGYRMRVYVPFGSQWYPYLMRRLAERPANIAFMAGNIVKESLGG</sequence>
<dbReference type="GO" id="GO:0000166">
    <property type="term" value="F:nucleotide binding"/>
    <property type="evidence" value="ECO:0007669"/>
    <property type="project" value="UniProtKB-KW"/>
</dbReference>
<dbReference type="GO" id="GO:0004657">
    <property type="term" value="F:proline dehydrogenase activity"/>
    <property type="evidence" value="ECO:0007669"/>
    <property type="project" value="UniProtKB-EC"/>
</dbReference>
<dbReference type="SUPFAM" id="SSF51730">
    <property type="entry name" value="FAD-linked oxidoreductase"/>
    <property type="match status" value="1"/>
</dbReference>
<feature type="binding site" evidence="9">
    <location>
        <position position="286"/>
    </location>
    <ligand>
        <name>substrate</name>
    </ligand>
</feature>
<evidence type="ECO:0000256" key="8">
    <source>
        <dbReference type="ARBA" id="ARBA00048779"/>
    </source>
</evidence>
<dbReference type="EMBL" id="CP011454">
    <property type="protein sequence ID" value="AMW05751.1"/>
    <property type="molecule type" value="Genomic_DNA"/>
</dbReference>
<dbReference type="Gene3D" id="3.20.20.220">
    <property type="match status" value="1"/>
</dbReference>
<dbReference type="PANTHER" id="PTHR13914">
    <property type="entry name" value="PROLINE OXIDASE"/>
    <property type="match status" value="1"/>
</dbReference>
<keyword evidence="3" id="KW-0285">Flavoprotein</keyword>
<keyword evidence="7" id="KW-0642">Proline metabolism</keyword>
<feature type="binding site" evidence="10">
    <location>
        <position position="199"/>
    </location>
    <ligand>
        <name>FAD</name>
        <dbReference type="ChEBI" id="CHEBI:57692"/>
    </ligand>
</feature>
<dbReference type="STRING" id="1379270.GEMMAAP_14980"/>
<keyword evidence="4 10" id="KW-0547">Nucleotide-binding</keyword>
<comment type="pathway">
    <text evidence="1">Amino-acid degradation; L-proline degradation into L-glutamate; L-glutamate from L-proline: step 1/2.</text>
</comment>
<accession>A0A143BMR8</accession>
<evidence type="ECO:0000256" key="2">
    <source>
        <dbReference type="ARBA" id="ARBA00012695"/>
    </source>
</evidence>
<keyword evidence="5 10" id="KW-0274">FAD</keyword>
<dbReference type="PIRSF" id="PIRSF000196">
    <property type="entry name" value="Pro_dehydrog"/>
    <property type="match status" value="1"/>
</dbReference>
<keyword evidence="13" id="KW-1185">Reference proteome</keyword>
<protein>
    <recommendedName>
        <fullName evidence="2">proline dehydrogenase</fullName>
        <ecNumber evidence="2">1.5.5.2</ecNumber>
    </recommendedName>
</protein>
<feature type="binding site" evidence="10">
    <location>
        <position position="161"/>
    </location>
    <ligand>
        <name>FAD</name>
        <dbReference type="ChEBI" id="CHEBI:57692"/>
    </ligand>
</feature>
<dbReference type="InterPro" id="IPR029041">
    <property type="entry name" value="FAD-linked_oxidoreductase-like"/>
</dbReference>
<dbReference type="RefSeq" id="WP_026848535.1">
    <property type="nucleotide sequence ID" value="NZ_CP011454.1"/>
</dbReference>
<feature type="binding site" evidence="9">
    <location>
        <position position="96"/>
    </location>
    <ligand>
        <name>substrate</name>
    </ligand>
</feature>
<comment type="catalytic activity">
    <reaction evidence="8">
        <text>L-proline + a quinone = (S)-1-pyrroline-5-carboxylate + a quinol + H(+)</text>
        <dbReference type="Rhea" id="RHEA:23784"/>
        <dbReference type="ChEBI" id="CHEBI:15378"/>
        <dbReference type="ChEBI" id="CHEBI:17388"/>
        <dbReference type="ChEBI" id="CHEBI:24646"/>
        <dbReference type="ChEBI" id="CHEBI:60039"/>
        <dbReference type="ChEBI" id="CHEBI:132124"/>
        <dbReference type="EC" id="1.5.5.2"/>
    </reaction>
</comment>
<evidence type="ECO:0000313" key="12">
    <source>
        <dbReference type="EMBL" id="AMW05751.1"/>
    </source>
</evidence>
<dbReference type="EC" id="1.5.5.2" evidence="2"/>
<feature type="binding site" evidence="10">
    <location>
        <begin position="185"/>
        <end position="187"/>
    </location>
    <ligand>
        <name>FAD</name>
        <dbReference type="ChEBI" id="CHEBI:57692"/>
    </ligand>
</feature>
<dbReference type="GO" id="GO:0010133">
    <property type="term" value="P:L-proline catabolic process to L-glutamate"/>
    <property type="evidence" value="ECO:0007669"/>
    <property type="project" value="UniProtKB-UniPathway"/>
</dbReference>
<evidence type="ECO:0000256" key="4">
    <source>
        <dbReference type="ARBA" id="ARBA00022741"/>
    </source>
</evidence>
<dbReference type="UniPathway" id="UPA00261">
    <property type="reaction ID" value="UER00373"/>
</dbReference>
<evidence type="ECO:0000256" key="7">
    <source>
        <dbReference type="ARBA" id="ARBA00023062"/>
    </source>
</evidence>
<evidence type="ECO:0000313" key="13">
    <source>
        <dbReference type="Proteomes" id="UP000076404"/>
    </source>
</evidence>
<comment type="cofactor">
    <cofactor evidence="10">
        <name>FAD</name>
        <dbReference type="ChEBI" id="CHEBI:57692"/>
    </cofactor>
    <text evidence="10">Binds 1 FAD per subunit.</text>
</comment>
<evidence type="ECO:0000256" key="10">
    <source>
        <dbReference type="PIRSR" id="PIRSR000196-2"/>
    </source>
</evidence>
<reference evidence="12 13" key="1">
    <citation type="journal article" date="2014" name="Proc. Natl. Acad. Sci. U.S.A.">
        <title>Functional type 2 photosynthetic reaction centers found in the rare bacterial phylum Gemmatimonadetes.</title>
        <authorList>
            <person name="Zeng Y."/>
            <person name="Feng F."/>
            <person name="Medova H."/>
            <person name="Dean J."/>
            <person name="Koblizek M."/>
        </authorList>
    </citation>
    <scope>NUCLEOTIDE SEQUENCE [LARGE SCALE GENOMIC DNA]</scope>
    <source>
        <strain evidence="12 13">AP64</strain>
    </source>
</reference>
<gene>
    <name evidence="12" type="ORF">GEMMAAP_14980</name>
</gene>
<dbReference type="Proteomes" id="UP000076404">
    <property type="component" value="Chromosome"/>
</dbReference>
<evidence type="ECO:0000256" key="9">
    <source>
        <dbReference type="PIRSR" id="PIRSR000196-1"/>
    </source>
</evidence>
<proteinExistence type="predicted"/>
<dbReference type="InterPro" id="IPR008219">
    <property type="entry name" value="PRODH_bac_arc"/>
</dbReference>
<evidence type="ECO:0000259" key="11">
    <source>
        <dbReference type="Pfam" id="PF01619"/>
    </source>
</evidence>
<evidence type="ECO:0000256" key="5">
    <source>
        <dbReference type="ARBA" id="ARBA00022827"/>
    </source>
</evidence>
<evidence type="ECO:0000256" key="3">
    <source>
        <dbReference type="ARBA" id="ARBA00022630"/>
    </source>
</evidence>
<dbReference type="eggNOG" id="COG0506">
    <property type="taxonomic scope" value="Bacteria"/>
</dbReference>
<organism evidence="12 13">
    <name type="scientific">Gemmatimonas phototrophica</name>
    <dbReference type="NCBI Taxonomy" id="1379270"/>
    <lineage>
        <taxon>Bacteria</taxon>
        <taxon>Pseudomonadati</taxon>
        <taxon>Gemmatimonadota</taxon>
        <taxon>Gemmatimonadia</taxon>
        <taxon>Gemmatimonadales</taxon>
        <taxon>Gemmatimonadaceae</taxon>
        <taxon>Gemmatimonas</taxon>
    </lineage>
</organism>
<dbReference type="InterPro" id="IPR002872">
    <property type="entry name" value="Proline_DH_dom"/>
</dbReference>
<feature type="binding site" evidence="10">
    <location>
        <begin position="224"/>
        <end position="225"/>
    </location>
    <ligand>
        <name>FAD</name>
        <dbReference type="ChEBI" id="CHEBI:57692"/>
    </ligand>
</feature>
<dbReference type="Pfam" id="PF01619">
    <property type="entry name" value="Pro_dh"/>
    <property type="match status" value="1"/>
</dbReference>
<feature type="domain" description="Proline dehydrogenase" evidence="11">
    <location>
        <begin position="42"/>
        <end position="298"/>
    </location>
</feature>
<name>A0A143BMR8_9BACT</name>
<evidence type="ECO:0000256" key="6">
    <source>
        <dbReference type="ARBA" id="ARBA00023002"/>
    </source>
</evidence>
<keyword evidence="6" id="KW-0560">Oxidoreductase</keyword>
<dbReference type="OrthoDB" id="9773461at2"/>
<dbReference type="InterPro" id="IPR015659">
    <property type="entry name" value="Proline_oxidase"/>
</dbReference>
<dbReference type="AlphaFoldDB" id="A0A143BMR8"/>
<feature type="binding site" evidence="9">
    <location>
        <position position="287"/>
    </location>
    <ligand>
        <name>substrate</name>
    </ligand>
</feature>
<dbReference type="PANTHER" id="PTHR13914:SF0">
    <property type="entry name" value="PROLINE DEHYDROGENASE 1, MITOCHONDRIAL"/>
    <property type="match status" value="1"/>
</dbReference>
<evidence type="ECO:0000256" key="1">
    <source>
        <dbReference type="ARBA" id="ARBA00004739"/>
    </source>
</evidence>
<reference evidence="12 13" key="2">
    <citation type="journal article" date="2016" name="Environ. Microbiol. Rep.">
        <title>Metagenomic evidence for the presence of phototrophic Gemmatimonadetes bacteria in diverse environments.</title>
        <authorList>
            <person name="Zeng Y."/>
            <person name="Baumbach J."/>
            <person name="Barbosa E.G."/>
            <person name="Azevedo V."/>
            <person name="Zhang C."/>
            <person name="Koblizek M."/>
        </authorList>
    </citation>
    <scope>NUCLEOTIDE SEQUENCE [LARGE SCALE GENOMIC DNA]</scope>
    <source>
        <strain evidence="12 13">AP64</strain>
    </source>
</reference>